<comment type="subcellular location">
    <subcellularLocation>
        <location evidence="6">Nucleus</location>
    </subcellularLocation>
    <subcellularLocation>
        <location evidence="6">Cytoplasm</location>
    </subcellularLocation>
</comment>
<accession>T1JZA9</accession>
<dbReference type="InterPro" id="IPR000086">
    <property type="entry name" value="NUDIX_hydrolase_dom"/>
</dbReference>
<comment type="subunit">
    <text evidence="6">Homodimer (via N- and C-terminus); binds RNA as homodimer. Component of the cleavage factor Im (CFIm) complex.</text>
</comment>
<dbReference type="CDD" id="cd18871">
    <property type="entry name" value="NUDIX_Cfim25_Nudt21"/>
    <property type="match status" value="1"/>
</dbReference>
<dbReference type="AlphaFoldDB" id="T1JZA9"/>
<comment type="similarity">
    <text evidence="1 6">Belongs to the Nudix hydrolase family. CPSF5 subfamily.</text>
</comment>
<dbReference type="eggNOG" id="KOG1689">
    <property type="taxonomic scope" value="Eukaryota"/>
</dbReference>
<dbReference type="GO" id="GO:0031124">
    <property type="term" value="P:mRNA 3'-end processing"/>
    <property type="evidence" value="ECO:0007669"/>
    <property type="project" value="InterPro"/>
</dbReference>
<dbReference type="OMA" id="ETKFIVP"/>
<dbReference type="Pfam" id="PF13869">
    <property type="entry name" value="NUDIX_2"/>
    <property type="match status" value="1"/>
</dbReference>
<dbReference type="PANTHER" id="PTHR13047">
    <property type="entry name" value="PRE-MRNA CLEAVAGE FACTOR IM, 25KD SUBUNIT"/>
    <property type="match status" value="1"/>
</dbReference>
<dbReference type="Gene3D" id="3.90.79.10">
    <property type="entry name" value="Nucleoside Triphosphate Pyrophosphohydrolase"/>
    <property type="match status" value="1"/>
</dbReference>
<dbReference type="HOGENOM" id="CLU_068704_2_1_1"/>
<dbReference type="GO" id="GO:0005849">
    <property type="term" value="C:mRNA cleavage factor complex"/>
    <property type="evidence" value="ECO:0007669"/>
    <property type="project" value="UniProtKB-UniRule"/>
</dbReference>
<protein>
    <recommendedName>
        <fullName evidence="2 6">Cleavage and polyadenylation specificity factor subunit 5</fullName>
    </recommendedName>
</protein>
<dbReference type="EnsemblMetazoa" id="tetur03g03290.1">
    <property type="protein sequence ID" value="tetur03g03290.1"/>
    <property type="gene ID" value="tetur03g03290"/>
</dbReference>
<keyword evidence="6" id="KW-0963">Cytoplasm</keyword>
<comment type="function">
    <text evidence="6">Component of the cleavage factor Im (CFIm) complex that functions as an activator of the pre-mRNA 3'-end cleavage and polyadenylation processing required for the maturation of pre-mRNA into functional mRNAs. CFIm contributes to the recruitment of multiprotein complexes on specific sequences on the pre-mRNA 3'-end, so called cleavage and polyadenylation signals (pA signals). Most pre-mRNAs contain multiple pA signals, resulting in alternative cleavage and polyadenylation (APA) producing mRNAs with variable 3'-end formation. The CFIm complex acts as a key regulator of cleavage and polyadenylation site choice during APA through its binding to 5'-UGUA-3' elements localized in the 3'-untranslated region (UTR) for a huge number of pre-mRNAs.</text>
</comment>
<reference evidence="8" key="2">
    <citation type="submission" date="2015-06" db="UniProtKB">
        <authorList>
            <consortium name="EnsemblMetazoa"/>
        </authorList>
    </citation>
    <scope>IDENTIFICATION</scope>
</reference>
<organism evidence="8 9">
    <name type="scientific">Tetranychus urticae</name>
    <name type="common">Two-spotted spider mite</name>
    <dbReference type="NCBI Taxonomy" id="32264"/>
    <lineage>
        <taxon>Eukaryota</taxon>
        <taxon>Metazoa</taxon>
        <taxon>Ecdysozoa</taxon>
        <taxon>Arthropoda</taxon>
        <taxon>Chelicerata</taxon>
        <taxon>Arachnida</taxon>
        <taxon>Acari</taxon>
        <taxon>Acariformes</taxon>
        <taxon>Trombidiformes</taxon>
        <taxon>Prostigmata</taxon>
        <taxon>Eleutherengona</taxon>
        <taxon>Raphignathae</taxon>
        <taxon>Tetranychoidea</taxon>
        <taxon>Tetranychidae</taxon>
        <taxon>Tetranychus</taxon>
    </lineage>
</organism>
<evidence type="ECO:0000313" key="8">
    <source>
        <dbReference type="EnsemblMetazoa" id="tetur03g03290.1"/>
    </source>
</evidence>
<dbReference type="PIRSF" id="PIRSF017888">
    <property type="entry name" value="CPSF-25"/>
    <property type="match status" value="1"/>
</dbReference>
<gene>
    <name evidence="8" type="primary">107372128</name>
</gene>
<feature type="domain" description="Nudix hydrolase" evidence="7">
    <location>
        <begin position="81"/>
        <end position="209"/>
    </location>
</feature>
<dbReference type="GO" id="GO:0003729">
    <property type="term" value="F:mRNA binding"/>
    <property type="evidence" value="ECO:0007669"/>
    <property type="project" value="UniProtKB-UniRule"/>
</dbReference>
<dbReference type="Proteomes" id="UP000015104">
    <property type="component" value="Unassembled WGS sequence"/>
</dbReference>
<evidence type="ECO:0000256" key="3">
    <source>
        <dbReference type="ARBA" id="ARBA00022664"/>
    </source>
</evidence>
<keyword evidence="3 6" id="KW-0507">mRNA processing</keyword>
<dbReference type="InterPro" id="IPR015797">
    <property type="entry name" value="NUDIX_hydrolase-like_dom_sf"/>
</dbReference>
<keyword evidence="5 6" id="KW-0539">Nucleus</keyword>
<keyword evidence="4 6" id="KW-0694">RNA-binding</keyword>
<evidence type="ECO:0000259" key="7">
    <source>
        <dbReference type="PROSITE" id="PS51462"/>
    </source>
</evidence>
<dbReference type="InterPro" id="IPR016706">
    <property type="entry name" value="Cleav_polyA_spec_factor_su5"/>
</dbReference>
<dbReference type="OrthoDB" id="277288at2759"/>
<evidence type="ECO:0000256" key="4">
    <source>
        <dbReference type="ARBA" id="ARBA00022884"/>
    </source>
</evidence>
<evidence type="ECO:0000256" key="5">
    <source>
        <dbReference type="ARBA" id="ARBA00023242"/>
    </source>
</evidence>
<dbReference type="STRING" id="32264.T1JZA9"/>
<evidence type="ECO:0000256" key="6">
    <source>
        <dbReference type="PIRNR" id="PIRNR017888"/>
    </source>
</evidence>
<evidence type="ECO:0000313" key="9">
    <source>
        <dbReference type="Proteomes" id="UP000015104"/>
    </source>
</evidence>
<dbReference type="FunFam" id="3.90.79.10:FF:000020">
    <property type="entry name" value="Pre-mRNA cleavage factor Im subunit 2"/>
    <property type="match status" value="1"/>
</dbReference>
<keyword evidence="9" id="KW-1185">Reference proteome</keyword>
<evidence type="ECO:0000256" key="2">
    <source>
        <dbReference type="ARBA" id="ARBA00016266"/>
    </source>
</evidence>
<dbReference type="SUPFAM" id="SSF55811">
    <property type="entry name" value="Nudix"/>
    <property type="match status" value="1"/>
</dbReference>
<dbReference type="PROSITE" id="PS51462">
    <property type="entry name" value="NUDIX"/>
    <property type="match status" value="1"/>
</dbReference>
<dbReference type="GO" id="GO:0005737">
    <property type="term" value="C:cytoplasm"/>
    <property type="evidence" value="ECO:0007669"/>
    <property type="project" value="UniProtKB-SubCell"/>
</dbReference>
<dbReference type="EMBL" id="CAEY01001120">
    <property type="status" value="NOT_ANNOTATED_CDS"/>
    <property type="molecule type" value="Genomic_DNA"/>
</dbReference>
<sequence length="235" mass="27094">MNSDRSSSIKPPLKSATGWPRGCQLKEDVSLNKYLLDANRTINLYSLDNYSFGTKNALYEKDASILARFQRMKEEFAVYGMRRSVDAVLLVHQHKIPHVLLLQLGTTFFKLPGGELNRGETEVDGLKRLLNEILGHDEDDDNFAVHWKVEDVIGNWWRPNFDPPQYPYIPAHITKPKEHKRLILVQLPEETKFIVPRNYRLVAAPVFELFDNAQGYGHIIASLPQALSRFNFNYL</sequence>
<proteinExistence type="inferred from homology"/>
<reference evidence="9" key="1">
    <citation type="submission" date="2011-08" db="EMBL/GenBank/DDBJ databases">
        <authorList>
            <person name="Rombauts S."/>
        </authorList>
    </citation>
    <scope>NUCLEOTIDE SEQUENCE</scope>
    <source>
        <strain evidence="9">London</strain>
    </source>
</reference>
<dbReference type="KEGG" id="tut:107372128"/>
<evidence type="ECO:0000256" key="1">
    <source>
        <dbReference type="ARBA" id="ARBA00009710"/>
    </source>
</evidence>
<name>T1JZA9_TETUR</name>